<feature type="transmembrane region" description="Helical" evidence="1">
    <location>
        <begin position="306"/>
        <end position="325"/>
    </location>
</feature>
<feature type="transmembrane region" description="Helical" evidence="1">
    <location>
        <begin position="208"/>
        <end position="231"/>
    </location>
</feature>
<dbReference type="NCBIfam" id="TIGR00254">
    <property type="entry name" value="GGDEF"/>
    <property type="match status" value="1"/>
</dbReference>
<feature type="transmembrane region" description="Helical" evidence="1">
    <location>
        <begin position="277"/>
        <end position="294"/>
    </location>
</feature>
<sequence>MSGFEAVDWQARTGPYRGLHSPPGGLALSLGYLLVSLAGIAVYPSLSETGKMIDYLVVSFAPVPAIMVGLSRTPAGNRRPFWFLLAALVSFNAGNVAWYWYVFAMDLPTGDGTIASVFAALAQIFMFCGAIAIVVRRGRNDVGGLIDSTIMSMVVGGVIWDFVLLPQMDSVDAPALTQIATCVMVFMLTGILGCLVRLLLTAREFIPALWFLVAAMAFSLTGVITVALVVEPGTAERPAFTDMVYLAGYTAVGLCALARSVVRLLGPGRAPKDELSVGRLVFLGLSLAALPAVGGARELLGQPVDATLLAVGTAAVTPLVMARIWRVWSERMRVLRYQASHDTVTGLPNRPEFVNRLTDALRTGRRLVVVFCEVDEFKEISDRFGHAGADELVRGVAERLRGCVRETDTVSRFGGDQFVMLWLDGDTDDAGKLSRRVEKAFREPFRVAGEPVVMGANLGVVCDNRGEADDLVRRADAAMYVAKQERRVVPGARTRAAFADDTTDRRR</sequence>
<evidence type="ECO:0000256" key="1">
    <source>
        <dbReference type="SAM" id="Phobius"/>
    </source>
</evidence>
<proteinExistence type="predicted"/>
<dbReference type="STRING" id="405436.SAMN05444365_10413"/>
<reference evidence="4" key="1">
    <citation type="submission" date="2016-10" db="EMBL/GenBank/DDBJ databases">
        <authorList>
            <person name="Varghese N."/>
            <person name="Submissions S."/>
        </authorList>
    </citation>
    <scope>NUCLEOTIDE SEQUENCE [LARGE SCALE GENOMIC DNA]</scope>
    <source>
        <strain evidence="4">DSM 45245</strain>
    </source>
</reference>
<dbReference type="SMART" id="SM00267">
    <property type="entry name" value="GGDEF"/>
    <property type="match status" value="1"/>
</dbReference>
<dbReference type="RefSeq" id="WP_139307272.1">
    <property type="nucleotide sequence ID" value="NZ_FNPH01000004.1"/>
</dbReference>
<feature type="transmembrane region" description="Helical" evidence="1">
    <location>
        <begin position="26"/>
        <end position="46"/>
    </location>
</feature>
<feature type="domain" description="GGDEF" evidence="2">
    <location>
        <begin position="365"/>
        <end position="500"/>
    </location>
</feature>
<feature type="transmembrane region" description="Helical" evidence="1">
    <location>
        <begin position="113"/>
        <end position="135"/>
    </location>
</feature>
<dbReference type="InterPro" id="IPR043128">
    <property type="entry name" value="Rev_trsase/Diguanyl_cyclase"/>
</dbReference>
<organism evidence="3 4">
    <name type="scientific">Micromonospora pattaloongensis</name>
    <dbReference type="NCBI Taxonomy" id="405436"/>
    <lineage>
        <taxon>Bacteria</taxon>
        <taxon>Bacillati</taxon>
        <taxon>Actinomycetota</taxon>
        <taxon>Actinomycetes</taxon>
        <taxon>Micromonosporales</taxon>
        <taxon>Micromonosporaceae</taxon>
        <taxon>Micromonospora</taxon>
    </lineage>
</organism>
<keyword evidence="4" id="KW-1185">Reference proteome</keyword>
<keyword evidence="1" id="KW-0472">Membrane</keyword>
<dbReference type="SUPFAM" id="SSF55073">
    <property type="entry name" value="Nucleotide cyclase"/>
    <property type="match status" value="1"/>
</dbReference>
<dbReference type="PANTHER" id="PTHR44757">
    <property type="entry name" value="DIGUANYLATE CYCLASE DGCP"/>
    <property type="match status" value="1"/>
</dbReference>
<dbReference type="EMBL" id="FNPH01000004">
    <property type="protein sequence ID" value="SDY88744.1"/>
    <property type="molecule type" value="Genomic_DNA"/>
</dbReference>
<gene>
    <name evidence="3" type="ORF">SAMN05444365_10413</name>
</gene>
<dbReference type="OrthoDB" id="3278283at2"/>
<feature type="transmembrane region" description="Helical" evidence="1">
    <location>
        <begin position="243"/>
        <end position="265"/>
    </location>
</feature>
<dbReference type="InterPro" id="IPR029787">
    <property type="entry name" value="Nucleotide_cyclase"/>
</dbReference>
<feature type="transmembrane region" description="Helical" evidence="1">
    <location>
        <begin position="175"/>
        <end position="196"/>
    </location>
</feature>
<accession>A0A1H3NIX8</accession>
<dbReference type="Gene3D" id="3.30.70.270">
    <property type="match status" value="1"/>
</dbReference>
<dbReference type="Pfam" id="PF00990">
    <property type="entry name" value="GGDEF"/>
    <property type="match status" value="1"/>
</dbReference>
<keyword evidence="1" id="KW-1133">Transmembrane helix</keyword>
<feature type="transmembrane region" description="Helical" evidence="1">
    <location>
        <begin position="142"/>
        <end position="163"/>
    </location>
</feature>
<protein>
    <submittedName>
        <fullName evidence="3">Diguanylate cyclase (GGDEF) domain-containing protein</fullName>
    </submittedName>
</protein>
<evidence type="ECO:0000313" key="3">
    <source>
        <dbReference type="EMBL" id="SDY88744.1"/>
    </source>
</evidence>
<dbReference type="InterPro" id="IPR052155">
    <property type="entry name" value="Biofilm_reg_signaling"/>
</dbReference>
<evidence type="ECO:0000259" key="2">
    <source>
        <dbReference type="PROSITE" id="PS50887"/>
    </source>
</evidence>
<name>A0A1H3NIX8_9ACTN</name>
<dbReference type="CDD" id="cd01949">
    <property type="entry name" value="GGDEF"/>
    <property type="match status" value="1"/>
</dbReference>
<dbReference type="PROSITE" id="PS50887">
    <property type="entry name" value="GGDEF"/>
    <property type="match status" value="1"/>
</dbReference>
<evidence type="ECO:0000313" key="4">
    <source>
        <dbReference type="Proteomes" id="UP000242415"/>
    </source>
</evidence>
<dbReference type="AlphaFoldDB" id="A0A1H3NIX8"/>
<dbReference type="PANTHER" id="PTHR44757:SF2">
    <property type="entry name" value="BIOFILM ARCHITECTURE MAINTENANCE PROTEIN MBAA"/>
    <property type="match status" value="1"/>
</dbReference>
<keyword evidence="1" id="KW-0812">Transmembrane</keyword>
<feature type="transmembrane region" description="Helical" evidence="1">
    <location>
        <begin position="82"/>
        <end position="101"/>
    </location>
</feature>
<dbReference type="Proteomes" id="UP000242415">
    <property type="component" value="Unassembled WGS sequence"/>
</dbReference>
<dbReference type="InterPro" id="IPR000160">
    <property type="entry name" value="GGDEF_dom"/>
</dbReference>